<evidence type="ECO:0000313" key="1">
    <source>
        <dbReference type="EMBL" id="MCS5736536.1"/>
    </source>
</evidence>
<protein>
    <submittedName>
        <fullName evidence="1">Uncharacterized protein</fullName>
    </submittedName>
</protein>
<dbReference type="Proteomes" id="UP001165586">
    <property type="component" value="Unassembled WGS sequence"/>
</dbReference>
<dbReference type="EMBL" id="JANLCJ010000049">
    <property type="protein sequence ID" value="MCS5736536.1"/>
    <property type="molecule type" value="Genomic_DNA"/>
</dbReference>
<proteinExistence type="predicted"/>
<accession>A0ABT2H9B8</accession>
<reference evidence="1" key="1">
    <citation type="submission" date="2022-08" db="EMBL/GenBank/DDBJ databases">
        <authorList>
            <person name="Deng Y."/>
            <person name="Han X.-F."/>
            <person name="Zhang Y.-Q."/>
        </authorList>
    </citation>
    <scope>NUCLEOTIDE SEQUENCE</scope>
    <source>
        <strain evidence="1">CPCC 203386</strain>
    </source>
</reference>
<evidence type="ECO:0000313" key="2">
    <source>
        <dbReference type="Proteomes" id="UP001165586"/>
    </source>
</evidence>
<name>A0ABT2H9B8_9MICO</name>
<sequence>MEIIYENGYYKVVANPYAHIYYIVNTRTEQVEGEEAAEPTAKYKADALKSVTIKFNEKRGEEDAAK</sequence>
<dbReference type="RefSeq" id="WP_259542566.1">
    <property type="nucleotide sequence ID" value="NZ_JANLCJ010000049.1"/>
</dbReference>
<comment type="caution">
    <text evidence="1">The sequence shown here is derived from an EMBL/GenBank/DDBJ whole genome shotgun (WGS) entry which is preliminary data.</text>
</comment>
<gene>
    <name evidence="1" type="ORF">N1032_22650</name>
</gene>
<organism evidence="1 2">
    <name type="scientific">Herbiconiux daphne</name>
    <dbReference type="NCBI Taxonomy" id="2970914"/>
    <lineage>
        <taxon>Bacteria</taxon>
        <taxon>Bacillati</taxon>
        <taxon>Actinomycetota</taxon>
        <taxon>Actinomycetes</taxon>
        <taxon>Micrococcales</taxon>
        <taxon>Microbacteriaceae</taxon>
        <taxon>Herbiconiux</taxon>
    </lineage>
</organism>
<keyword evidence="2" id="KW-1185">Reference proteome</keyword>